<dbReference type="AlphaFoldDB" id="A0ABD1NTP4"/>
<reference evidence="2" key="1">
    <citation type="submission" date="2024-07" db="EMBL/GenBank/DDBJ databases">
        <title>Two chromosome-level genome assemblies of Korean endemic species Abeliophyllum distichum and Forsythia ovata (Oleaceae).</title>
        <authorList>
            <person name="Jang H."/>
        </authorList>
    </citation>
    <scope>NUCLEOTIDE SEQUENCE [LARGE SCALE GENOMIC DNA]</scope>
</reference>
<comment type="caution">
    <text evidence="1">The sequence shown here is derived from an EMBL/GenBank/DDBJ whole genome shotgun (WGS) entry which is preliminary data.</text>
</comment>
<dbReference type="Proteomes" id="UP001604336">
    <property type="component" value="Unassembled WGS sequence"/>
</dbReference>
<organism evidence="1 2">
    <name type="scientific">Abeliophyllum distichum</name>
    <dbReference type="NCBI Taxonomy" id="126358"/>
    <lineage>
        <taxon>Eukaryota</taxon>
        <taxon>Viridiplantae</taxon>
        <taxon>Streptophyta</taxon>
        <taxon>Embryophyta</taxon>
        <taxon>Tracheophyta</taxon>
        <taxon>Spermatophyta</taxon>
        <taxon>Magnoliopsida</taxon>
        <taxon>eudicotyledons</taxon>
        <taxon>Gunneridae</taxon>
        <taxon>Pentapetalae</taxon>
        <taxon>asterids</taxon>
        <taxon>lamiids</taxon>
        <taxon>Lamiales</taxon>
        <taxon>Oleaceae</taxon>
        <taxon>Forsythieae</taxon>
        <taxon>Abeliophyllum</taxon>
    </lineage>
</organism>
<sequence length="207" mass="21954">MIAETHLEWDISFLRDSPSEVTISAELQDVGEAQILAPTTGEGRDDIKGGRVVDERRTLSPIAPTPSVAPNLAATILLVAEAVGNLSFSLPTLSAAPISTTTVTSEDDSPSFPDAVVVRSDILSTIFIVEVEDDSFFIPSEIITSSSIDVCHQDKGKRVVIGDEERVVPKSSFEEEDVGVDLGGVKKIRMASIQETSGSVPTSSIVA</sequence>
<name>A0ABD1NTP4_9LAMI</name>
<protein>
    <submittedName>
        <fullName evidence="1">Uncharacterized protein</fullName>
    </submittedName>
</protein>
<evidence type="ECO:0000313" key="2">
    <source>
        <dbReference type="Proteomes" id="UP001604336"/>
    </source>
</evidence>
<evidence type="ECO:0000313" key="1">
    <source>
        <dbReference type="EMBL" id="KAL2454941.1"/>
    </source>
</evidence>
<proteinExistence type="predicted"/>
<keyword evidence="2" id="KW-1185">Reference proteome</keyword>
<gene>
    <name evidence="1" type="ORF">Adt_47561</name>
</gene>
<dbReference type="EMBL" id="JBFOLK010000242">
    <property type="protein sequence ID" value="KAL2454941.1"/>
    <property type="molecule type" value="Genomic_DNA"/>
</dbReference>
<accession>A0ABD1NTP4</accession>